<dbReference type="EMBL" id="OPYN01000221">
    <property type="protein sequence ID" value="SPO63761.1"/>
    <property type="molecule type" value="Genomic_DNA"/>
</dbReference>
<name>A0AAQ1PEH8_9PSED</name>
<proteinExistence type="predicted"/>
<keyword evidence="2" id="KW-1185">Reference proteome</keyword>
<reference evidence="1 2" key="1">
    <citation type="submission" date="2018-02" db="EMBL/GenBank/DDBJ databases">
        <authorList>
            <person name="Dubost A."/>
        </authorList>
    </citation>
    <scope>NUCLEOTIDE SEQUENCE [LARGE SCALE GENOMIC DNA]</scope>
    <source>
        <strain evidence="2">JV551A3</strain>
    </source>
</reference>
<sequence>MCRDRAAKQPQGISADAQIAGAALQPYRDTRPLLQGPALAC</sequence>
<protein>
    <submittedName>
        <fullName evidence="1">Uncharacterized protein</fullName>
    </submittedName>
</protein>
<organism evidence="1 2">
    <name type="scientific">Pseudomonas inefficax</name>
    <dbReference type="NCBI Taxonomy" id="2078786"/>
    <lineage>
        <taxon>Bacteria</taxon>
        <taxon>Pseudomonadati</taxon>
        <taxon>Pseudomonadota</taxon>
        <taxon>Gammaproteobacteria</taxon>
        <taxon>Pseudomonadales</taxon>
        <taxon>Pseudomonadaceae</taxon>
        <taxon>Pseudomonas</taxon>
    </lineage>
</organism>
<accession>A0AAQ1PEH8</accession>
<evidence type="ECO:0000313" key="1">
    <source>
        <dbReference type="EMBL" id="SPO63761.1"/>
    </source>
</evidence>
<dbReference type="Proteomes" id="UP000294335">
    <property type="component" value="Unassembled WGS sequence"/>
</dbReference>
<evidence type="ECO:0000313" key="2">
    <source>
        <dbReference type="Proteomes" id="UP000294335"/>
    </source>
</evidence>
<comment type="caution">
    <text evidence="1">The sequence shown here is derived from an EMBL/GenBank/DDBJ whole genome shotgun (WGS) entry which is preliminary data.</text>
</comment>
<dbReference type="AlphaFoldDB" id="A0AAQ1PEH8"/>
<gene>
    <name evidence="1" type="ORF">JV551A3_V1_2210113</name>
</gene>